<gene>
    <name evidence="2" type="ORF">Aco03nite_084250</name>
</gene>
<dbReference type="Proteomes" id="UP000612282">
    <property type="component" value="Unassembled WGS sequence"/>
</dbReference>
<evidence type="ECO:0000313" key="3">
    <source>
        <dbReference type="Proteomes" id="UP000612282"/>
    </source>
</evidence>
<name>A0ABQ3XNE5_9ACTN</name>
<dbReference type="RefSeq" id="WP_203806630.1">
    <property type="nucleotide sequence ID" value="NZ_BAAAQE010000046.1"/>
</dbReference>
<dbReference type="EMBL" id="BOMG01000103">
    <property type="protein sequence ID" value="GID60021.1"/>
    <property type="molecule type" value="Genomic_DNA"/>
</dbReference>
<dbReference type="Pfam" id="PF19054">
    <property type="entry name" value="DUF5753"/>
    <property type="match status" value="1"/>
</dbReference>
<organism evidence="2 3">
    <name type="scientific">Actinoplanes couchii</name>
    <dbReference type="NCBI Taxonomy" id="403638"/>
    <lineage>
        <taxon>Bacteria</taxon>
        <taxon>Bacillati</taxon>
        <taxon>Actinomycetota</taxon>
        <taxon>Actinomycetes</taxon>
        <taxon>Micromonosporales</taxon>
        <taxon>Micromonosporaceae</taxon>
        <taxon>Actinoplanes</taxon>
    </lineage>
</organism>
<protein>
    <recommendedName>
        <fullName evidence="1">DUF5753 domain-containing protein</fullName>
    </recommendedName>
</protein>
<dbReference type="InterPro" id="IPR043917">
    <property type="entry name" value="DUF5753"/>
</dbReference>
<feature type="domain" description="DUF5753" evidence="1">
    <location>
        <begin position="26"/>
        <end position="196"/>
    </location>
</feature>
<proteinExistence type="predicted"/>
<sequence length="202" mass="22339">MDPRPALWQRLGITLDPGDPLSPETRLLVEFEKRACRIDTFEPMVIPGLLQTRAYAEIVLGFFAPPEVLDQHVAARLARQSLLDSTDGPSMRFLIDESALHRWAGASGPGPAIMREQIDRLRDAARHPRVDVRIVPLRAGLHEGIKGPLVVLEFDDPEPEGLVYLEDPKGDVIRTGPEAVRQFADRFGSLMDLAVPIDSHGG</sequence>
<accession>A0ABQ3XNE5</accession>
<reference evidence="2 3" key="1">
    <citation type="submission" date="2021-01" db="EMBL/GenBank/DDBJ databases">
        <title>Whole genome shotgun sequence of Actinoplanes couchii NBRC 106145.</title>
        <authorList>
            <person name="Komaki H."/>
            <person name="Tamura T."/>
        </authorList>
    </citation>
    <scope>NUCLEOTIDE SEQUENCE [LARGE SCALE GENOMIC DNA]</scope>
    <source>
        <strain evidence="2 3">NBRC 106145</strain>
    </source>
</reference>
<evidence type="ECO:0000313" key="2">
    <source>
        <dbReference type="EMBL" id="GID60021.1"/>
    </source>
</evidence>
<comment type="caution">
    <text evidence="2">The sequence shown here is derived from an EMBL/GenBank/DDBJ whole genome shotgun (WGS) entry which is preliminary data.</text>
</comment>
<keyword evidence="3" id="KW-1185">Reference proteome</keyword>
<evidence type="ECO:0000259" key="1">
    <source>
        <dbReference type="Pfam" id="PF19054"/>
    </source>
</evidence>